<feature type="compositionally biased region" description="Polar residues" evidence="1">
    <location>
        <begin position="1"/>
        <end position="35"/>
    </location>
</feature>
<reference evidence="2" key="2">
    <citation type="submission" date="2020-05" db="EMBL/GenBank/DDBJ databases">
        <authorList>
            <person name="Kim H.-S."/>
            <person name="Proctor R.H."/>
            <person name="Brown D.W."/>
        </authorList>
    </citation>
    <scope>NUCLEOTIDE SEQUENCE</scope>
    <source>
        <strain evidence="2">NRRL 22465</strain>
    </source>
</reference>
<dbReference type="Proteomes" id="UP000635477">
    <property type="component" value="Unassembled WGS sequence"/>
</dbReference>
<comment type="caution">
    <text evidence="2">The sequence shown here is derived from an EMBL/GenBank/DDBJ whole genome shotgun (WGS) entry which is preliminary data.</text>
</comment>
<feature type="region of interest" description="Disordered" evidence="1">
    <location>
        <begin position="1"/>
        <end position="60"/>
    </location>
</feature>
<organism evidence="2 3">
    <name type="scientific">Fusarium zealandicum</name>
    <dbReference type="NCBI Taxonomy" id="1053134"/>
    <lineage>
        <taxon>Eukaryota</taxon>
        <taxon>Fungi</taxon>
        <taxon>Dikarya</taxon>
        <taxon>Ascomycota</taxon>
        <taxon>Pezizomycotina</taxon>
        <taxon>Sordariomycetes</taxon>
        <taxon>Hypocreomycetidae</taxon>
        <taxon>Hypocreales</taxon>
        <taxon>Nectriaceae</taxon>
        <taxon>Fusarium</taxon>
        <taxon>Fusarium staphyleae species complex</taxon>
    </lineage>
</organism>
<protein>
    <submittedName>
        <fullName evidence="2">Uncharacterized protein</fullName>
    </submittedName>
</protein>
<dbReference type="AlphaFoldDB" id="A0A8H4TY21"/>
<evidence type="ECO:0000256" key="1">
    <source>
        <dbReference type="SAM" id="MobiDB-lite"/>
    </source>
</evidence>
<dbReference type="EMBL" id="JABEYC010001329">
    <property type="protein sequence ID" value="KAF4966238.1"/>
    <property type="molecule type" value="Genomic_DNA"/>
</dbReference>
<name>A0A8H4TY21_9HYPO</name>
<keyword evidence="3" id="KW-1185">Reference proteome</keyword>
<sequence length="131" mass="14403">MDATQRKGQIKNSRSGSGRSKQASKQASKWANGQMGSRGLEGQLQASNPGRRRLGVETKVGPGRCDAVDFLVELVAALPDRERRERGSLCPVAQRDDDEGQESKSKAKRQRDKGCDMQQLPNKRGYAMLVC</sequence>
<evidence type="ECO:0000313" key="3">
    <source>
        <dbReference type="Proteomes" id="UP000635477"/>
    </source>
</evidence>
<evidence type="ECO:0000313" key="2">
    <source>
        <dbReference type="EMBL" id="KAF4966238.1"/>
    </source>
</evidence>
<accession>A0A8H4TY21</accession>
<gene>
    <name evidence="2" type="ORF">FZEAL_10678</name>
</gene>
<proteinExistence type="predicted"/>
<reference evidence="2" key="1">
    <citation type="journal article" date="2020" name="BMC Genomics">
        <title>Correction to: Identification and distribution of gene clusters required for synthesis of sphingolipid metabolism inhibitors in diverse species of the filamentous fungus Fusarium.</title>
        <authorList>
            <person name="Kim H.S."/>
            <person name="Lohmar J.M."/>
            <person name="Busman M."/>
            <person name="Brown D.W."/>
            <person name="Naumann T.A."/>
            <person name="Divon H.H."/>
            <person name="Lysoe E."/>
            <person name="Uhlig S."/>
            <person name="Proctor R.H."/>
        </authorList>
    </citation>
    <scope>NUCLEOTIDE SEQUENCE</scope>
    <source>
        <strain evidence="2">NRRL 22465</strain>
    </source>
</reference>
<feature type="region of interest" description="Disordered" evidence="1">
    <location>
        <begin position="82"/>
        <end position="121"/>
    </location>
</feature>